<sequence>MALAHPNGAPDFEDWLAEKIVITPVPVVRHPETFTKARAGLVAVGVIFTILGTFAIVCRILTLIQRRRKIGYDDHAMFIAYTCSVAFTIATFISVRWGVGLELRDVPLFWAERAIQAVYAEEVFYYLTVFFVKLSLMCLYLRLGNELRGWFWHASLALLAVIVLHFITTVVVFSVQCIPMKKYWRPSTPGKCIDITAFFYSANIFTIITDLVMIALPMPIIWKIPRPKGQKVGIMAAFLVAGLGTLASCIRMYSIKIYTDSRQPMRDAAPISTWSFIEIDLGILCASVAVIKPVFTKTVAPSLVHEHQQRTPKRFSSTVYTTPLSSVPSSRTNRKSQHTLSAELEKMNRWSSSQSPTTPEKSPARDLEAGQESDGSPIRYSKHLPEPPRVHQPNAKGVTALPQRPDHHMLKAYVTKEPSDGSSLLTISRQQQAASYERLPSYSHRPDVPRPIHSSSGQPVAGW</sequence>
<feature type="compositionally biased region" description="Polar residues" evidence="6">
    <location>
        <begin position="420"/>
        <end position="434"/>
    </location>
</feature>
<evidence type="ECO:0000256" key="6">
    <source>
        <dbReference type="SAM" id="MobiDB-lite"/>
    </source>
</evidence>
<dbReference type="EMBL" id="JABCIY010000304">
    <property type="protein sequence ID" value="KAF7185982.1"/>
    <property type="molecule type" value="Genomic_DNA"/>
</dbReference>
<comment type="similarity">
    <text evidence="5">Belongs to the SAT4 family.</text>
</comment>
<dbReference type="InterPro" id="IPR052337">
    <property type="entry name" value="SAT4-like"/>
</dbReference>
<comment type="subcellular location">
    <subcellularLocation>
        <location evidence="1">Membrane</location>
        <topology evidence="1">Multi-pass membrane protein</topology>
    </subcellularLocation>
</comment>
<feature type="transmembrane region" description="Helical" evidence="7">
    <location>
        <begin position="150"/>
        <end position="175"/>
    </location>
</feature>
<evidence type="ECO:0000256" key="1">
    <source>
        <dbReference type="ARBA" id="ARBA00004141"/>
    </source>
</evidence>
<protein>
    <recommendedName>
        <fullName evidence="8">Rhodopsin domain-containing protein</fullName>
    </recommendedName>
</protein>
<dbReference type="AlphaFoldDB" id="A0A8H6VCW9"/>
<organism evidence="9 10">
    <name type="scientific">Pseudocercospora fuligena</name>
    <dbReference type="NCBI Taxonomy" id="685502"/>
    <lineage>
        <taxon>Eukaryota</taxon>
        <taxon>Fungi</taxon>
        <taxon>Dikarya</taxon>
        <taxon>Ascomycota</taxon>
        <taxon>Pezizomycotina</taxon>
        <taxon>Dothideomycetes</taxon>
        <taxon>Dothideomycetidae</taxon>
        <taxon>Mycosphaerellales</taxon>
        <taxon>Mycosphaerellaceae</taxon>
        <taxon>Pseudocercospora</taxon>
    </lineage>
</organism>
<dbReference type="PANTHER" id="PTHR33048">
    <property type="entry name" value="PTH11-LIKE INTEGRAL MEMBRANE PROTEIN (AFU_ORTHOLOGUE AFUA_5G11245)"/>
    <property type="match status" value="1"/>
</dbReference>
<evidence type="ECO:0000256" key="3">
    <source>
        <dbReference type="ARBA" id="ARBA00022989"/>
    </source>
</evidence>
<dbReference type="PANTHER" id="PTHR33048:SF47">
    <property type="entry name" value="INTEGRAL MEMBRANE PROTEIN-RELATED"/>
    <property type="match status" value="1"/>
</dbReference>
<feature type="transmembrane region" description="Helical" evidence="7">
    <location>
        <begin position="39"/>
        <end position="64"/>
    </location>
</feature>
<feature type="compositionally biased region" description="Polar residues" evidence="6">
    <location>
        <begin position="314"/>
        <end position="331"/>
    </location>
</feature>
<dbReference type="OrthoDB" id="5329176at2759"/>
<keyword evidence="4 7" id="KW-0472">Membrane</keyword>
<evidence type="ECO:0000256" key="7">
    <source>
        <dbReference type="SAM" id="Phobius"/>
    </source>
</evidence>
<keyword evidence="2 7" id="KW-0812">Transmembrane</keyword>
<accession>A0A8H6VCW9</accession>
<gene>
    <name evidence="9" type="ORF">HII31_12684</name>
</gene>
<feature type="transmembrane region" description="Helical" evidence="7">
    <location>
        <begin position="232"/>
        <end position="253"/>
    </location>
</feature>
<evidence type="ECO:0000256" key="5">
    <source>
        <dbReference type="ARBA" id="ARBA00038359"/>
    </source>
</evidence>
<dbReference type="Proteomes" id="UP000660729">
    <property type="component" value="Unassembled WGS sequence"/>
</dbReference>
<evidence type="ECO:0000256" key="4">
    <source>
        <dbReference type="ARBA" id="ARBA00023136"/>
    </source>
</evidence>
<dbReference type="Pfam" id="PF20684">
    <property type="entry name" value="Fung_rhodopsin"/>
    <property type="match status" value="1"/>
</dbReference>
<comment type="caution">
    <text evidence="9">The sequence shown here is derived from an EMBL/GenBank/DDBJ whole genome shotgun (WGS) entry which is preliminary data.</text>
</comment>
<dbReference type="InterPro" id="IPR049326">
    <property type="entry name" value="Rhodopsin_dom_fungi"/>
</dbReference>
<feature type="compositionally biased region" description="Polar residues" evidence="6">
    <location>
        <begin position="453"/>
        <end position="463"/>
    </location>
</feature>
<dbReference type="GO" id="GO:0016020">
    <property type="term" value="C:membrane"/>
    <property type="evidence" value="ECO:0007669"/>
    <property type="project" value="UniProtKB-SubCell"/>
</dbReference>
<reference evidence="9" key="1">
    <citation type="submission" date="2020-04" db="EMBL/GenBank/DDBJ databases">
        <title>Draft genome resource of the tomato pathogen Pseudocercospora fuligena.</title>
        <authorList>
            <person name="Zaccaron A."/>
        </authorList>
    </citation>
    <scope>NUCLEOTIDE SEQUENCE</scope>
    <source>
        <strain evidence="9">PF001</strain>
    </source>
</reference>
<feature type="transmembrane region" description="Helical" evidence="7">
    <location>
        <begin position="76"/>
        <end position="99"/>
    </location>
</feature>
<evidence type="ECO:0000256" key="2">
    <source>
        <dbReference type="ARBA" id="ARBA00022692"/>
    </source>
</evidence>
<keyword evidence="10" id="KW-1185">Reference proteome</keyword>
<feature type="transmembrane region" description="Helical" evidence="7">
    <location>
        <begin position="195"/>
        <end position="220"/>
    </location>
</feature>
<evidence type="ECO:0000313" key="10">
    <source>
        <dbReference type="Proteomes" id="UP000660729"/>
    </source>
</evidence>
<proteinExistence type="inferred from homology"/>
<feature type="transmembrane region" description="Helical" evidence="7">
    <location>
        <begin position="123"/>
        <end position="143"/>
    </location>
</feature>
<evidence type="ECO:0000259" key="8">
    <source>
        <dbReference type="Pfam" id="PF20684"/>
    </source>
</evidence>
<name>A0A8H6VCW9_9PEZI</name>
<feature type="compositionally biased region" description="Polar residues" evidence="6">
    <location>
        <begin position="349"/>
        <end position="360"/>
    </location>
</feature>
<feature type="domain" description="Rhodopsin" evidence="8">
    <location>
        <begin position="59"/>
        <end position="296"/>
    </location>
</feature>
<keyword evidence="3 7" id="KW-1133">Transmembrane helix</keyword>
<evidence type="ECO:0000313" key="9">
    <source>
        <dbReference type="EMBL" id="KAF7185982.1"/>
    </source>
</evidence>
<feature type="region of interest" description="Disordered" evidence="6">
    <location>
        <begin position="303"/>
        <end position="463"/>
    </location>
</feature>